<evidence type="ECO:0000313" key="1">
    <source>
        <dbReference type="EMBL" id="QHT33614.1"/>
    </source>
</evidence>
<name>A0A6C0EWP0_9ZZZZ</name>
<evidence type="ECO:0008006" key="2">
    <source>
        <dbReference type="Google" id="ProtNLM"/>
    </source>
</evidence>
<protein>
    <recommendedName>
        <fullName evidence="2">Nucleotide-diphospho-sugar transferase domain-containing protein</fullName>
    </recommendedName>
</protein>
<reference evidence="1" key="1">
    <citation type="journal article" date="2020" name="Nature">
        <title>Giant virus diversity and host interactions through global metagenomics.</title>
        <authorList>
            <person name="Schulz F."/>
            <person name="Roux S."/>
            <person name="Paez-Espino D."/>
            <person name="Jungbluth S."/>
            <person name="Walsh D.A."/>
            <person name="Denef V.J."/>
            <person name="McMahon K.D."/>
            <person name="Konstantinidis K.T."/>
            <person name="Eloe-Fadrosh E.A."/>
            <person name="Kyrpides N.C."/>
            <person name="Woyke T."/>
        </authorList>
    </citation>
    <scope>NUCLEOTIDE SEQUENCE</scope>
    <source>
        <strain evidence="1">GVMAG-M-3300009161-36</strain>
    </source>
</reference>
<organism evidence="1">
    <name type="scientific">viral metagenome</name>
    <dbReference type="NCBI Taxonomy" id="1070528"/>
    <lineage>
        <taxon>unclassified sequences</taxon>
        <taxon>metagenomes</taxon>
        <taxon>organismal metagenomes</taxon>
    </lineage>
</organism>
<dbReference type="AlphaFoldDB" id="A0A6C0EWP0"/>
<sequence length="347" mass="39921">MKISKQQILMILLLLIIGYVYSMYTGKLSNDTEKEERDLIQKFLANDVNKMDRKKPFLWIPVEYEMNERQWLNFGSRNTTNLNQPYLYLTIRSIVEKCGDSFNICIIDDNVFNKLIPDWTIHVNRLTHPLRPHMRELAMAQLLNKYGGMRLPPSFVCFQDLITLYELGIYTKSVSSSDGNGNNCNGNNNDDCSMGSGSVFVAEMVSKSITSSSIAYAPNSKIMGCRKNSEMMRKYIEYLEVLISKDYTEEMDFEGKISKWFFNQVSKGDINIIKPELFGAKKSDDSPVILDNLMSDTNMELSKESFGLYIPADDLIKRRNFGWFVRMSPSQVLESNTQIAKYLLAMN</sequence>
<dbReference type="EMBL" id="MN738969">
    <property type="protein sequence ID" value="QHT33614.1"/>
    <property type="molecule type" value="Genomic_DNA"/>
</dbReference>
<accession>A0A6C0EWP0</accession>
<proteinExistence type="predicted"/>